<reference evidence="1 2" key="1">
    <citation type="submission" date="2016-10" db="EMBL/GenBank/DDBJ databases">
        <title>Silvanigrella aquatica sp. nov., isolated from a freshwater lake located in the Black Forest, Germany, description of Silvanigrellaceae fam. nov., Silvanigrellales ord. nov., reclassification of the order Bdellovibrionales in the class Oligoflexia, reclassification of the families Bacteriovoracaceae and Halobacteriovoraceae in the new order Bacteriovoracales ord. nov., and reclassification of the family Pseudobacteriovoracaceae in the order Oligoflexiales.</title>
        <authorList>
            <person name="Hahn M.W."/>
            <person name="Schmidt J."/>
            <person name="Koll U."/>
            <person name="Rohde M."/>
            <person name="Verbag S."/>
            <person name="Pitt A."/>
            <person name="Nakai R."/>
            <person name="Naganuma T."/>
            <person name="Lang E."/>
        </authorList>
    </citation>
    <scope>NUCLEOTIDE SEQUENCE [LARGE SCALE GENOMIC DNA]</scope>
    <source>
        <strain evidence="1 2">MWH-Nonnen-W8red</strain>
    </source>
</reference>
<evidence type="ECO:0000313" key="2">
    <source>
        <dbReference type="Proteomes" id="UP000184731"/>
    </source>
</evidence>
<name>A0A1L4D1C2_9BACT</name>
<dbReference type="EMBL" id="CP017834">
    <property type="protein sequence ID" value="APJ04003.1"/>
    <property type="molecule type" value="Genomic_DNA"/>
</dbReference>
<protein>
    <submittedName>
        <fullName evidence="1">Uncharacterized protein</fullName>
    </submittedName>
</protein>
<proteinExistence type="predicted"/>
<dbReference type="AlphaFoldDB" id="A0A1L4D1C2"/>
<accession>A0A1L4D1C2</accession>
<organism evidence="1 2">
    <name type="scientific">Silvanigrella aquatica</name>
    <dbReference type="NCBI Taxonomy" id="1915309"/>
    <lineage>
        <taxon>Bacteria</taxon>
        <taxon>Pseudomonadati</taxon>
        <taxon>Bdellovibrionota</taxon>
        <taxon>Oligoflexia</taxon>
        <taxon>Silvanigrellales</taxon>
        <taxon>Silvanigrellaceae</taxon>
        <taxon>Silvanigrella</taxon>
    </lineage>
</organism>
<gene>
    <name evidence="1" type="ORF">AXG55_08825</name>
</gene>
<dbReference type="Proteomes" id="UP000184731">
    <property type="component" value="Chromosome"/>
</dbReference>
<dbReference type="STRING" id="1915309.AXG55_08825"/>
<keyword evidence="2" id="KW-1185">Reference proteome</keyword>
<sequence>MNSVEINLKYLYGILAELRQEINFLNVEAEKLNEIAMNAAVTAGQTGKSLRIYTEISNQIAGSSKKMKNLIDKNRNEVNLILNLTLKILSNNMLSSKFIMVGNDNIIIENKNLINEKISDINLSEKLIIKELISHIYHSKTFLKSILQLQYKLFGIHNCLVIEAIQLEGSSFSAIKTLSESLHSSSEITIYCIDKLFSLLKKILRAAKVIRVNKE</sequence>
<dbReference type="RefSeq" id="WP_148697749.1">
    <property type="nucleotide sequence ID" value="NZ_CP017834.1"/>
</dbReference>
<dbReference type="OrthoDB" id="5294159at2"/>
<dbReference type="KEGG" id="saqi:AXG55_08825"/>
<evidence type="ECO:0000313" key="1">
    <source>
        <dbReference type="EMBL" id="APJ04003.1"/>
    </source>
</evidence>